<gene>
    <name evidence="2" type="ORF">GGR27_002483</name>
</gene>
<feature type="transmembrane region" description="Helical" evidence="1">
    <location>
        <begin position="259"/>
        <end position="279"/>
    </location>
</feature>
<keyword evidence="1" id="KW-0472">Membrane</keyword>
<organism evidence="2 3">
    <name type="scientific">Neolewinella antarctica</name>
    <dbReference type="NCBI Taxonomy" id="442734"/>
    <lineage>
        <taxon>Bacteria</taxon>
        <taxon>Pseudomonadati</taxon>
        <taxon>Bacteroidota</taxon>
        <taxon>Saprospiria</taxon>
        <taxon>Saprospirales</taxon>
        <taxon>Lewinellaceae</taxon>
        <taxon>Neolewinella</taxon>
    </lineage>
</organism>
<feature type="transmembrane region" description="Helical" evidence="1">
    <location>
        <begin position="128"/>
        <end position="145"/>
    </location>
</feature>
<dbReference type="EMBL" id="JAATJH010000003">
    <property type="protein sequence ID" value="NJC26973.1"/>
    <property type="molecule type" value="Genomic_DNA"/>
</dbReference>
<keyword evidence="1" id="KW-1133">Transmembrane helix</keyword>
<feature type="transmembrane region" description="Helical" evidence="1">
    <location>
        <begin position="368"/>
        <end position="394"/>
    </location>
</feature>
<feature type="transmembrane region" description="Helical" evidence="1">
    <location>
        <begin position="166"/>
        <end position="188"/>
    </location>
</feature>
<proteinExistence type="predicted"/>
<feature type="transmembrane region" description="Helical" evidence="1">
    <location>
        <begin position="32"/>
        <end position="52"/>
    </location>
</feature>
<accession>A0ABX0XDT9</accession>
<evidence type="ECO:0000313" key="2">
    <source>
        <dbReference type="EMBL" id="NJC26973.1"/>
    </source>
</evidence>
<feature type="transmembrane region" description="Helical" evidence="1">
    <location>
        <begin position="72"/>
        <end position="92"/>
    </location>
</feature>
<feature type="transmembrane region" description="Helical" evidence="1">
    <location>
        <begin position="200"/>
        <end position="222"/>
    </location>
</feature>
<evidence type="ECO:0000256" key="1">
    <source>
        <dbReference type="SAM" id="Phobius"/>
    </source>
</evidence>
<reference evidence="2 3" key="1">
    <citation type="submission" date="2020-03" db="EMBL/GenBank/DDBJ databases">
        <title>Genomic Encyclopedia of Type Strains, Phase IV (KMG-IV): sequencing the most valuable type-strain genomes for metagenomic binning, comparative biology and taxonomic classification.</title>
        <authorList>
            <person name="Goeker M."/>
        </authorList>
    </citation>
    <scope>NUCLEOTIDE SEQUENCE [LARGE SCALE GENOMIC DNA]</scope>
    <source>
        <strain evidence="2 3">DSM 105096</strain>
    </source>
</reference>
<sequence length="433" mass="47876">MINYPIILSGERRKVKKTSWPTTGTATPGRRWFASSLGFFLAASLLGCLMRFSWIVELPGFSYKNLLHAHSHLALLGWAFMLVSGGLLFLLLPVAARSSGRYRWVFSLSVVAGIGMGFGFVYQGYGVISIGFCAVHLAAAYLFGFQYLKDLKTTDDTSYRRLARWAVYWLLTSTLGLLAVGPVSAMLGKLHPLYYASIQFFLHFQFNGWLTFGMLALLFRWLSSEDKPVKLPSLVFYGLQASLVLTYALSVSWSTPLSVVFYLNSAGVIIQLIVFALIWRQIAPALRTAAKNSRWVTVLLWAGLGSLAAKIIVQSAVAVPAMAAISYTVHNFVIGFIHLTMIGSISLVVIALLLQAKLFPSSKVAHTGYLIFLLAFVTTEILLFGQGCLLWAGWGYSPLYYELIFGFSLLFPVAIGTILIAFWRLRHVTAVST</sequence>
<feature type="transmembrane region" description="Helical" evidence="1">
    <location>
        <begin position="234"/>
        <end position="253"/>
    </location>
</feature>
<protein>
    <submittedName>
        <fullName evidence="2">Uncharacterized protein</fullName>
    </submittedName>
</protein>
<comment type="caution">
    <text evidence="2">The sequence shown here is derived from an EMBL/GenBank/DDBJ whole genome shotgun (WGS) entry which is preliminary data.</text>
</comment>
<feature type="transmembrane region" description="Helical" evidence="1">
    <location>
        <begin position="104"/>
        <end position="122"/>
    </location>
</feature>
<feature type="transmembrane region" description="Helical" evidence="1">
    <location>
        <begin position="332"/>
        <end position="356"/>
    </location>
</feature>
<keyword evidence="3" id="KW-1185">Reference proteome</keyword>
<keyword evidence="1" id="KW-0812">Transmembrane</keyword>
<dbReference type="Proteomes" id="UP000770785">
    <property type="component" value="Unassembled WGS sequence"/>
</dbReference>
<dbReference type="RefSeq" id="WP_168037719.1">
    <property type="nucleotide sequence ID" value="NZ_JAATJH010000003.1"/>
</dbReference>
<evidence type="ECO:0000313" key="3">
    <source>
        <dbReference type="Proteomes" id="UP000770785"/>
    </source>
</evidence>
<feature type="transmembrane region" description="Helical" evidence="1">
    <location>
        <begin position="299"/>
        <end position="326"/>
    </location>
</feature>
<name>A0ABX0XDT9_9BACT</name>
<feature type="transmembrane region" description="Helical" evidence="1">
    <location>
        <begin position="400"/>
        <end position="423"/>
    </location>
</feature>